<evidence type="ECO:0000313" key="1">
    <source>
        <dbReference type="EMBL" id="CEK47805.1"/>
    </source>
</evidence>
<organism evidence="1">
    <name type="scientific">Arion vulgaris</name>
    <dbReference type="NCBI Taxonomy" id="1028688"/>
    <lineage>
        <taxon>Eukaryota</taxon>
        <taxon>Metazoa</taxon>
        <taxon>Spiralia</taxon>
        <taxon>Lophotrochozoa</taxon>
        <taxon>Mollusca</taxon>
        <taxon>Gastropoda</taxon>
        <taxon>Heterobranchia</taxon>
        <taxon>Euthyneura</taxon>
        <taxon>Panpulmonata</taxon>
        <taxon>Eupulmonata</taxon>
        <taxon>Stylommatophora</taxon>
        <taxon>Helicina</taxon>
        <taxon>Arionoidea</taxon>
        <taxon>Arionidae</taxon>
        <taxon>Arion</taxon>
    </lineage>
</organism>
<reference evidence="1" key="1">
    <citation type="submission" date="2014-12" db="EMBL/GenBank/DDBJ databases">
        <title>Insight into the proteome of Arion vulgaris.</title>
        <authorList>
            <person name="Aradska J."/>
            <person name="Bulat T."/>
            <person name="Smidak R."/>
            <person name="Sarate P."/>
            <person name="Gangsoo J."/>
            <person name="Sialana F."/>
            <person name="Bilban M."/>
            <person name="Lubec G."/>
        </authorList>
    </citation>
    <scope>NUCLEOTIDE SEQUENCE</scope>
    <source>
        <tissue evidence="1">Skin</tissue>
    </source>
</reference>
<dbReference type="EMBL" id="HACG01000940">
    <property type="protein sequence ID" value="CEK47805.1"/>
    <property type="molecule type" value="Transcribed_RNA"/>
</dbReference>
<protein>
    <submittedName>
        <fullName evidence="1">Uncharacterized protein</fullName>
    </submittedName>
</protein>
<feature type="non-terminal residue" evidence="1">
    <location>
        <position position="57"/>
    </location>
</feature>
<sequence>MEDMEATVAAQQTKNILDEVRPPDACSTGQIFTHRNQIKSLLSKYCIYVLLVSLSSW</sequence>
<name>A0A0B6XWX9_9EUPU</name>
<gene>
    <name evidence="1" type="primary">ORF2306</name>
</gene>
<dbReference type="AlphaFoldDB" id="A0A0B6XWX9"/>
<accession>A0A0B6XWX9</accession>
<proteinExistence type="predicted"/>